<evidence type="ECO:0000256" key="2">
    <source>
        <dbReference type="ARBA" id="ARBA00033753"/>
    </source>
</evidence>
<evidence type="ECO:0000256" key="1">
    <source>
        <dbReference type="ARBA" id="ARBA00022691"/>
    </source>
</evidence>
<feature type="domain" description="TsaA-like" evidence="4">
    <location>
        <begin position="66"/>
        <end position="198"/>
    </location>
</feature>
<dbReference type="Pfam" id="PF01980">
    <property type="entry name" value="TrmO_N"/>
    <property type="match status" value="1"/>
</dbReference>
<proteinExistence type="inferred from homology"/>
<comment type="caution">
    <text evidence="5">The sequence shown here is derived from an EMBL/GenBank/DDBJ whole genome shotgun (WGS) entry which is preliminary data.</text>
</comment>
<name>A0ABP1LL30_9EUKA</name>
<dbReference type="InterPro" id="IPR040372">
    <property type="entry name" value="YaeB-like"/>
</dbReference>
<dbReference type="Proteomes" id="UP001642409">
    <property type="component" value="Unassembled WGS sequence"/>
</dbReference>
<dbReference type="PANTHER" id="PTHR12818">
    <property type="entry name" value="TRNA (ADENINE(37)-N6)-METHYLTRANSFERASE"/>
    <property type="match status" value="1"/>
</dbReference>
<dbReference type="PROSITE" id="PS51668">
    <property type="entry name" value="TSAA_2"/>
    <property type="match status" value="1"/>
</dbReference>
<organism evidence="5 6">
    <name type="scientific">Hexamita inflata</name>
    <dbReference type="NCBI Taxonomy" id="28002"/>
    <lineage>
        <taxon>Eukaryota</taxon>
        <taxon>Metamonada</taxon>
        <taxon>Diplomonadida</taxon>
        <taxon>Hexamitidae</taxon>
        <taxon>Hexamitinae</taxon>
        <taxon>Hexamita</taxon>
    </lineage>
</organism>
<gene>
    <name evidence="5" type="ORF">HINF_LOCUS63715</name>
</gene>
<protein>
    <recommendedName>
        <fullName evidence="4">TsaA-like domain-containing protein</fullName>
    </recommendedName>
</protein>
<keyword evidence="6" id="KW-1185">Reference proteome</keyword>
<evidence type="ECO:0000313" key="6">
    <source>
        <dbReference type="Proteomes" id="UP001642409"/>
    </source>
</evidence>
<comment type="similarity">
    <text evidence="2">Belongs to the tRNA methyltransferase O family.</text>
</comment>
<dbReference type="InterPro" id="IPR023370">
    <property type="entry name" value="TrmO-like_N"/>
</dbReference>
<evidence type="ECO:0000256" key="3">
    <source>
        <dbReference type="SAM" id="Coils"/>
    </source>
</evidence>
<dbReference type="Gene3D" id="2.40.30.70">
    <property type="entry name" value="YaeB-like"/>
    <property type="match status" value="1"/>
</dbReference>
<accession>A0ABP1LL30</accession>
<dbReference type="SUPFAM" id="SSF118196">
    <property type="entry name" value="YaeB-like"/>
    <property type="match status" value="1"/>
</dbReference>
<dbReference type="PANTHER" id="PTHR12818:SF0">
    <property type="entry name" value="TRNA (ADENINE(37)-N6)-METHYLTRANSFERASE"/>
    <property type="match status" value="1"/>
</dbReference>
<evidence type="ECO:0000313" key="5">
    <source>
        <dbReference type="EMBL" id="CAL6087585.1"/>
    </source>
</evidence>
<dbReference type="InterPro" id="IPR036414">
    <property type="entry name" value="YaeB_N_sf"/>
</dbReference>
<dbReference type="EMBL" id="CAXDID020000402">
    <property type="protein sequence ID" value="CAL6087585.1"/>
    <property type="molecule type" value="Genomic_DNA"/>
</dbReference>
<evidence type="ECO:0000259" key="4">
    <source>
        <dbReference type="PROSITE" id="PS51668"/>
    </source>
</evidence>
<keyword evidence="1" id="KW-0949">S-adenosyl-L-methionine</keyword>
<reference evidence="5 6" key="1">
    <citation type="submission" date="2024-07" db="EMBL/GenBank/DDBJ databases">
        <authorList>
            <person name="Akdeniz Z."/>
        </authorList>
    </citation>
    <scope>NUCLEOTIDE SEQUENCE [LARGE SCALE GENOMIC DNA]</scope>
</reference>
<sequence length="339" mass="39599">MNQYISYHQANYFKYAHQIKDLEDEIESDKNKLAQLKFNLKNPDKQYKTIIQKQQQSELLITPYVLTPLGYISNNLNRKFEAARQPLLGDLTEQLSFLILKSASLETQNYYIFQFAFDRNFSFRNSVLAPKQTRRVGLFSSRAPHRPNPIGQSIGFVENVQQNEQGEFAYQIRGLDLLNGTPVLSATKYRGEFDLPNARGGWMQVDAENQKLIPLYYDETNKKETFGEVFEGKYAIKNMEEFKNEFEFIQQKVNIQVEMFIKNMLERVPVLSRTHKVTEKNNGQQVIAIGSFRVYYNIEQNEITLAKVGIVLDDEEINNTKEFDPESKMCAEFIEKFRK</sequence>
<keyword evidence="3" id="KW-0175">Coiled coil</keyword>
<dbReference type="InterPro" id="IPR036413">
    <property type="entry name" value="YaeB-like_sf"/>
</dbReference>
<feature type="coiled-coil region" evidence="3">
    <location>
        <begin position="12"/>
        <end position="39"/>
    </location>
</feature>